<evidence type="ECO:0000256" key="1">
    <source>
        <dbReference type="ARBA" id="ARBA00022679"/>
    </source>
</evidence>
<accession>A0A6N3SSB0</accession>
<evidence type="ECO:0000313" key="4">
    <source>
        <dbReference type="EMBL" id="GAN65946.1"/>
    </source>
</evidence>
<dbReference type="InterPro" id="IPR014729">
    <property type="entry name" value="Rossmann-like_a/b/a_fold"/>
</dbReference>
<sequence length="152" mass="17073">MSIVITYGTFDLFHIGHVRILERARSLGDKLIVGISNDAFNAKKGKVSCTSYEHRAEIVRACRYVDLVIPEECWEQKAHDIKKYNIDILTMGDDWIGKFDYLSRLCKVHYFSRTPGISTTLLKQTVCNGTDSRVGSSLVSQVVIADEIGVNS</sequence>
<proteinExistence type="predicted"/>
<dbReference type="AlphaFoldDB" id="A0A0D6NKQ1"/>
<dbReference type="RefSeq" id="WP_084594412.1">
    <property type="nucleotide sequence ID" value="NZ_BAMX01000014.1"/>
</dbReference>
<gene>
    <name evidence="4" type="ORF">Abor_014_111</name>
</gene>
<reference evidence="4 5" key="1">
    <citation type="submission" date="2012-11" db="EMBL/GenBank/DDBJ databases">
        <title>Whole genome sequence of Acetobacter orientalis 21F-2.</title>
        <authorList>
            <person name="Azuma Y."/>
            <person name="Higashiura N."/>
            <person name="Hirakawa H."/>
            <person name="Matsushita K."/>
        </authorList>
    </citation>
    <scope>NUCLEOTIDE SEQUENCE [LARGE SCALE GENOMIC DNA]</scope>
    <source>
        <strain evidence="4 5">21F-2</strain>
    </source>
</reference>
<keyword evidence="2" id="KW-0548">Nucleotidyltransferase</keyword>
<dbReference type="Proteomes" id="UP000032670">
    <property type="component" value="Unassembled WGS sequence"/>
</dbReference>
<evidence type="ECO:0000259" key="3">
    <source>
        <dbReference type="Pfam" id="PF01467"/>
    </source>
</evidence>
<comment type="caution">
    <text evidence="4">The sequence shown here is derived from an EMBL/GenBank/DDBJ whole genome shotgun (WGS) entry which is preliminary data.</text>
</comment>
<evidence type="ECO:0000313" key="5">
    <source>
        <dbReference type="Proteomes" id="UP000032670"/>
    </source>
</evidence>
<dbReference type="Gene3D" id="3.40.50.620">
    <property type="entry name" value="HUPs"/>
    <property type="match status" value="1"/>
</dbReference>
<organism evidence="4 5">
    <name type="scientific">Acetobacter orientalis</name>
    <dbReference type="NCBI Taxonomy" id="146474"/>
    <lineage>
        <taxon>Bacteria</taxon>
        <taxon>Pseudomonadati</taxon>
        <taxon>Pseudomonadota</taxon>
        <taxon>Alphaproteobacteria</taxon>
        <taxon>Acetobacterales</taxon>
        <taxon>Acetobacteraceae</taxon>
        <taxon>Acetobacter</taxon>
    </lineage>
</organism>
<name>A0A0D6NKQ1_9PROT</name>
<dbReference type="SUPFAM" id="SSF52374">
    <property type="entry name" value="Nucleotidylyl transferase"/>
    <property type="match status" value="1"/>
</dbReference>
<dbReference type="PANTHER" id="PTHR43793:SF1">
    <property type="entry name" value="FAD SYNTHASE"/>
    <property type="match status" value="1"/>
</dbReference>
<protein>
    <submittedName>
        <fullName evidence="4">Glycerol-3-phosphate cytidyltransferase</fullName>
    </submittedName>
</protein>
<dbReference type="GeneID" id="76204102"/>
<dbReference type="InterPro" id="IPR004821">
    <property type="entry name" value="Cyt_trans-like"/>
</dbReference>
<dbReference type="GO" id="GO:0016779">
    <property type="term" value="F:nucleotidyltransferase activity"/>
    <property type="evidence" value="ECO:0007669"/>
    <property type="project" value="UniProtKB-KW"/>
</dbReference>
<dbReference type="PANTHER" id="PTHR43793">
    <property type="entry name" value="FAD SYNTHASE"/>
    <property type="match status" value="1"/>
</dbReference>
<dbReference type="Pfam" id="PF01467">
    <property type="entry name" value="CTP_transf_like"/>
    <property type="match status" value="1"/>
</dbReference>
<dbReference type="NCBIfam" id="TIGR00125">
    <property type="entry name" value="cyt_tran_rel"/>
    <property type="match status" value="1"/>
</dbReference>
<dbReference type="STRING" id="1231341.Abor_014_111"/>
<dbReference type="EMBL" id="BAMX01000014">
    <property type="protein sequence ID" value="GAN65946.1"/>
    <property type="molecule type" value="Genomic_DNA"/>
</dbReference>
<keyword evidence="5" id="KW-1185">Reference proteome</keyword>
<feature type="domain" description="Cytidyltransferase-like" evidence="3">
    <location>
        <begin position="5"/>
        <end position="111"/>
    </location>
</feature>
<evidence type="ECO:0000256" key="2">
    <source>
        <dbReference type="ARBA" id="ARBA00022695"/>
    </source>
</evidence>
<accession>A0A0D6NKQ1</accession>
<dbReference type="InterPro" id="IPR050385">
    <property type="entry name" value="Archaeal_FAD_synthase"/>
</dbReference>
<keyword evidence="1 4" id="KW-0808">Transferase</keyword>